<dbReference type="InterPro" id="IPR033443">
    <property type="entry name" value="PROP1-like_PPR_dom"/>
</dbReference>
<dbReference type="AlphaFoldDB" id="A0A812YB19"/>
<dbReference type="GO" id="GO:0003729">
    <property type="term" value="F:mRNA binding"/>
    <property type="evidence" value="ECO:0007669"/>
    <property type="project" value="TreeGrafter"/>
</dbReference>
<dbReference type="Pfam" id="PF17177">
    <property type="entry name" value="PPR_long"/>
    <property type="match status" value="1"/>
</dbReference>
<dbReference type="InterPro" id="IPR051114">
    <property type="entry name" value="Mito_RNA_Proc_CCM1"/>
</dbReference>
<evidence type="ECO:0000256" key="2">
    <source>
        <dbReference type="PROSITE-ProRule" id="PRU00708"/>
    </source>
</evidence>
<dbReference type="OrthoDB" id="185373at2759"/>
<feature type="repeat" description="PPR" evidence="2">
    <location>
        <begin position="185"/>
        <end position="219"/>
    </location>
</feature>
<feature type="repeat" description="PPR" evidence="2">
    <location>
        <begin position="324"/>
        <end position="358"/>
    </location>
</feature>
<name>A0A812YB19_SYMPI</name>
<proteinExistence type="predicted"/>
<feature type="repeat" description="PPR" evidence="2">
    <location>
        <begin position="220"/>
        <end position="254"/>
    </location>
</feature>
<dbReference type="GO" id="GO:0005739">
    <property type="term" value="C:mitochondrion"/>
    <property type="evidence" value="ECO:0007669"/>
    <property type="project" value="TreeGrafter"/>
</dbReference>
<dbReference type="PANTHER" id="PTHR47934:SF6">
    <property type="entry name" value="MITOCHONDRIAL GROUP I INTRON SPLICING FACTOR CCM1-RELATED"/>
    <property type="match status" value="1"/>
</dbReference>
<evidence type="ECO:0000256" key="1">
    <source>
        <dbReference type="ARBA" id="ARBA00022737"/>
    </source>
</evidence>
<dbReference type="PROSITE" id="PS51375">
    <property type="entry name" value="PPR"/>
    <property type="match status" value="4"/>
</dbReference>
<sequence length="462" mass="50196">MGLFNRMLGVCSAAGDFHGAERILQRAIKSAFEPQTLTLALVVAACAEARDVVRAELWLRRICLTGMHADVPGHPEVIGSLMDAGAAPLAHVAKQAAQDTVAEHTAESRLSSHLHVLRKHSKLSEDEMTSLSSLWEELVQQHKNSGTPVSRPVLQATLQVLARCNRQEEIQALLKDLPSLGLRPDQKIYGILIEGAALCKDVAQAEAFFRAAREAGIEPSLPMLNSLIKCCAAAADVSNAKKWFERIYSEGLVPNALSFNGLLGACGTGGVDSEAELVLQQMVTAQLQPDSYSYLALIKAASNKSGQEAERWLSTAISARVNVDTGMFNAVLRAYVAHSDSWEAKRIYADMERAGVPGNAATFLSVAYAHALEGEVSKVEDFVYASGQAGSGLGREEYSCLLQAYSNKQRYRSHKAERVFREMISQNIMPTAKMLQYLRFAMGDGPAQALLEELRVDPLDAP</sequence>
<keyword evidence="5" id="KW-1185">Reference proteome</keyword>
<keyword evidence="1" id="KW-0677">Repeat</keyword>
<feature type="repeat" description="PPR" evidence="2">
    <location>
        <begin position="394"/>
        <end position="430"/>
    </location>
</feature>
<dbReference type="Proteomes" id="UP000649617">
    <property type="component" value="Unassembled WGS sequence"/>
</dbReference>
<dbReference type="GO" id="GO:0007005">
    <property type="term" value="P:mitochondrion organization"/>
    <property type="evidence" value="ECO:0007669"/>
    <property type="project" value="TreeGrafter"/>
</dbReference>
<dbReference type="PANTHER" id="PTHR47934">
    <property type="entry name" value="PENTATRICOPEPTIDE REPEAT-CONTAINING PROTEIN PET309, MITOCHONDRIAL"/>
    <property type="match status" value="1"/>
</dbReference>
<dbReference type="InterPro" id="IPR011990">
    <property type="entry name" value="TPR-like_helical_dom_sf"/>
</dbReference>
<dbReference type="Gene3D" id="1.25.40.10">
    <property type="entry name" value="Tetratricopeptide repeat domain"/>
    <property type="match status" value="2"/>
</dbReference>
<dbReference type="EMBL" id="CAJNIZ010047674">
    <property type="protein sequence ID" value="CAE7773369.1"/>
    <property type="molecule type" value="Genomic_DNA"/>
</dbReference>
<dbReference type="InterPro" id="IPR002885">
    <property type="entry name" value="PPR_rpt"/>
</dbReference>
<evidence type="ECO:0000313" key="5">
    <source>
        <dbReference type="Proteomes" id="UP000649617"/>
    </source>
</evidence>
<comment type="caution">
    <text evidence="4">The sequence shown here is derived from an EMBL/GenBank/DDBJ whole genome shotgun (WGS) entry which is preliminary data.</text>
</comment>
<dbReference type="NCBIfam" id="TIGR00756">
    <property type="entry name" value="PPR"/>
    <property type="match status" value="1"/>
</dbReference>
<organism evidence="4 5">
    <name type="scientific">Symbiodinium pilosum</name>
    <name type="common">Dinoflagellate</name>
    <dbReference type="NCBI Taxonomy" id="2952"/>
    <lineage>
        <taxon>Eukaryota</taxon>
        <taxon>Sar</taxon>
        <taxon>Alveolata</taxon>
        <taxon>Dinophyceae</taxon>
        <taxon>Suessiales</taxon>
        <taxon>Symbiodiniaceae</taxon>
        <taxon>Symbiodinium</taxon>
    </lineage>
</organism>
<evidence type="ECO:0000313" key="4">
    <source>
        <dbReference type="EMBL" id="CAE7773369.1"/>
    </source>
</evidence>
<dbReference type="Pfam" id="PF01535">
    <property type="entry name" value="PPR"/>
    <property type="match status" value="1"/>
</dbReference>
<feature type="domain" description="PROP1-like PPR" evidence="3">
    <location>
        <begin position="201"/>
        <end position="308"/>
    </location>
</feature>
<gene>
    <name evidence="4" type="ORF">SPIL2461_LOCUS22828</name>
</gene>
<reference evidence="4" key="1">
    <citation type="submission" date="2021-02" db="EMBL/GenBank/DDBJ databases">
        <authorList>
            <person name="Dougan E. K."/>
            <person name="Rhodes N."/>
            <person name="Thang M."/>
            <person name="Chan C."/>
        </authorList>
    </citation>
    <scope>NUCLEOTIDE SEQUENCE</scope>
</reference>
<accession>A0A812YB19</accession>
<dbReference type="GO" id="GO:0006396">
    <property type="term" value="P:RNA processing"/>
    <property type="evidence" value="ECO:0007669"/>
    <property type="project" value="TreeGrafter"/>
</dbReference>
<protein>
    <recommendedName>
        <fullName evidence="3">PROP1-like PPR domain-containing protein</fullName>
    </recommendedName>
</protein>
<evidence type="ECO:0000259" key="3">
    <source>
        <dbReference type="Pfam" id="PF17177"/>
    </source>
</evidence>